<proteinExistence type="predicted"/>
<dbReference type="EMBL" id="JAPUFD010000020">
    <property type="protein sequence ID" value="MDI1492697.1"/>
    <property type="molecule type" value="Genomic_DNA"/>
</dbReference>
<evidence type="ECO:0000313" key="1">
    <source>
        <dbReference type="EMBL" id="MDI1492697.1"/>
    </source>
</evidence>
<keyword evidence="2" id="KW-1185">Reference proteome</keyword>
<dbReference type="AlphaFoldDB" id="A0AA43QUU9"/>
<dbReference type="Proteomes" id="UP001161017">
    <property type="component" value="Unassembled WGS sequence"/>
</dbReference>
<reference evidence="1" key="1">
    <citation type="journal article" date="2023" name="Genome Biol. Evol.">
        <title>First Whole Genome Sequence and Flow Cytometry Genome Size Data for the Lichen-Forming Fungus Ramalina farinacea (Ascomycota).</title>
        <authorList>
            <person name="Llewellyn T."/>
            <person name="Mian S."/>
            <person name="Hill R."/>
            <person name="Leitch I.J."/>
            <person name="Gaya E."/>
        </authorList>
    </citation>
    <scope>NUCLEOTIDE SEQUENCE</scope>
    <source>
        <strain evidence="1">LIQ254RAFAR</strain>
    </source>
</reference>
<sequence>MDFAAEIRNKIYRECLLIDRWTLATNPSSWGLSANILRLNSQIHKEASNILWFENSWVYMEGDDFVMSTLEARTLDSRKTPQNPLSFKLVICPVLTLKIDWALAEPDTDPRAFDPLRSARLIHIFELPSLCRAVMDLTSDPPIKACVFINNRKPKAPRLLNQLVNWTLLNTAKYDWTLGHKILNPRNRIRLSGASNQVIHPDQGERLDLPWYNSENISAAARMWQHRLREAEGDRWLQRCIHLDQYALIAKATSLPWFIHEYGPKERLQWQRHTLSLGHYVGRASLGLKDPKHATDFLANLWRWNALKLDGTKNLKNDMAETHWLMFEGLKNQGQYIASLVHLVQALMLWNEHAEATEAATRLMRDHSAVGPEEHDCFVHNLTNILDPVLWGLPVERSLILRSGSQTLPFMNFRFPEGWEVQWDWASDMRVREK</sequence>
<comment type="caution">
    <text evidence="1">The sequence shown here is derived from an EMBL/GenBank/DDBJ whole genome shotgun (WGS) entry which is preliminary data.</text>
</comment>
<name>A0AA43QUU9_9LECA</name>
<gene>
    <name evidence="1" type="ORF">OHK93_004479</name>
</gene>
<protein>
    <submittedName>
        <fullName evidence="1">Uncharacterized protein</fullName>
    </submittedName>
</protein>
<accession>A0AA43QUU9</accession>
<organism evidence="1 2">
    <name type="scientific">Ramalina farinacea</name>
    <dbReference type="NCBI Taxonomy" id="258253"/>
    <lineage>
        <taxon>Eukaryota</taxon>
        <taxon>Fungi</taxon>
        <taxon>Dikarya</taxon>
        <taxon>Ascomycota</taxon>
        <taxon>Pezizomycotina</taxon>
        <taxon>Lecanoromycetes</taxon>
        <taxon>OSLEUM clade</taxon>
        <taxon>Lecanoromycetidae</taxon>
        <taxon>Lecanorales</taxon>
        <taxon>Lecanorineae</taxon>
        <taxon>Ramalinaceae</taxon>
        <taxon>Ramalina</taxon>
    </lineage>
</organism>
<evidence type="ECO:0000313" key="2">
    <source>
        <dbReference type="Proteomes" id="UP001161017"/>
    </source>
</evidence>